<proteinExistence type="predicted"/>
<protein>
    <submittedName>
        <fullName evidence="4">NAD(P)/FAD-dependent oxidoreductase</fullName>
    </submittedName>
</protein>
<evidence type="ECO:0000256" key="3">
    <source>
        <dbReference type="ARBA" id="ARBA00023002"/>
    </source>
</evidence>
<dbReference type="SUPFAM" id="SSF51905">
    <property type="entry name" value="FAD/NAD(P)-binding domain"/>
    <property type="match status" value="3"/>
</dbReference>
<dbReference type="Proteomes" id="UP000247763">
    <property type="component" value="Chromosome"/>
</dbReference>
<dbReference type="InterPro" id="IPR036188">
    <property type="entry name" value="FAD/NAD-bd_sf"/>
</dbReference>
<keyword evidence="3" id="KW-0560">Oxidoreductase</keyword>
<dbReference type="RefSeq" id="WP_110451034.1">
    <property type="nucleotide sequence ID" value="NZ_CP029479.1"/>
</dbReference>
<dbReference type="GO" id="GO:0004499">
    <property type="term" value="F:N,N-dimethylaniline monooxygenase activity"/>
    <property type="evidence" value="ECO:0007669"/>
    <property type="project" value="InterPro"/>
</dbReference>
<dbReference type="Pfam" id="PF00743">
    <property type="entry name" value="FMO-like"/>
    <property type="match status" value="1"/>
</dbReference>
<evidence type="ECO:0000256" key="2">
    <source>
        <dbReference type="ARBA" id="ARBA00022827"/>
    </source>
</evidence>
<evidence type="ECO:0000313" key="4">
    <source>
        <dbReference type="EMBL" id="AWM78468.1"/>
    </source>
</evidence>
<accession>A0A2Z3I473</accession>
<reference evidence="5" key="1">
    <citation type="submission" date="2018-05" db="EMBL/GenBank/DDBJ databases">
        <title>Genome sequencing of Phenylobacterium sp. HYN0004.</title>
        <authorList>
            <person name="Yi H."/>
            <person name="Baek C."/>
        </authorList>
    </citation>
    <scope>NUCLEOTIDE SEQUENCE [LARGE SCALE GENOMIC DNA]</scope>
    <source>
        <strain evidence="5">HYN0004</strain>
    </source>
</reference>
<keyword evidence="5" id="KW-1185">Reference proteome</keyword>
<dbReference type="InterPro" id="IPR020946">
    <property type="entry name" value="Flavin_mOase-like"/>
</dbReference>
<gene>
    <name evidence="4" type="ORF">HYN04_12335</name>
</gene>
<evidence type="ECO:0000256" key="1">
    <source>
        <dbReference type="ARBA" id="ARBA00022630"/>
    </source>
</evidence>
<dbReference type="KEGG" id="phb:HYN04_12335"/>
<sequence length="486" mass="53190">MAGTERRLRIAVIGAGAGGIATVIRLRERGDHEVVVFEKAAEPGGTWRDNTYPGITCDVPSHLYRFSFAPNPDWSHKYSPGPEIQAYMRQVASDFGVDPVVRYNSEVVSATWREGGWEIVTTQGPEGRFDAVITAVGILHHPALPDIEGLDDFAGDAFHTARWDHSVSLQGKRIGVIGTGSTAIQVVPAIVDPAEKVSLFQRTAQWIMPEPNTPIPDEKRAAYRADPGLLAGQYDHLAQAFNGAFCAAVAGEAPDVYERMAQACRDNLATVADPELRARLTPDYRMGCKRLIVSSLFYPAIQRPDAELVTDSITRIEAGGVRTADGRLHPLDVLVLATGFDAHHPFADMRITGRSGRPLSETWARGNVTYRGVTVPDLPNWFMLGGPNSPLGNFSFLMTAERQLGYVLQLVDLLAAGKAQEITPLEAPTEAWTQALKDRLAGSIWASGCRSWYFDPHGNVATYPWSYETFEAEMKAPILEDYALAT</sequence>
<dbReference type="OrthoDB" id="312624at2"/>
<dbReference type="PANTHER" id="PTHR42877">
    <property type="entry name" value="L-ORNITHINE N(5)-MONOOXYGENASE-RELATED"/>
    <property type="match status" value="1"/>
</dbReference>
<keyword evidence="2" id="KW-0274">FAD</keyword>
<dbReference type="GO" id="GO:0050660">
    <property type="term" value="F:flavin adenine dinucleotide binding"/>
    <property type="evidence" value="ECO:0007669"/>
    <property type="project" value="InterPro"/>
</dbReference>
<organism evidence="4 5">
    <name type="scientific">Phenylobacterium parvum</name>
    <dbReference type="NCBI Taxonomy" id="2201350"/>
    <lineage>
        <taxon>Bacteria</taxon>
        <taxon>Pseudomonadati</taxon>
        <taxon>Pseudomonadota</taxon>
        <taxon>Alphaproteobacteria</taxon>
        <taxon>Caulobacterales</taxon>
        <taxon>Caulobacteraceae</taxon>
        <taxon>Phenylobacterium</taxon>
    </lineage>
</organism>
<dbReference type="GO" id="GO:0050661">
    <property type="term" value="F:NADP binding"/>
    <property type="evidence" value="ECO:0007669"/>
    <property type="project" value="InterPro"/>
</dbReference>
<dbReference type="InterPro" id="IPR051209">
    <property type="entry name" value="FAD-bind_Monooxygenase_sf"/>
</dbReference>
<dbReference type="AlphaFoldDB" id="A0A2Z3I473"/>
<dbReference type="EMBL" id="CP029479">
    <property type="protein sequence ID" value="AWM78468.1"/>
    <property type="molecule type" value="Genomic_DNA"/>
</dbReference>
<dbReference type="PRINTS" id="PR00419">
    <property type="entry name" value="ADXRDTASE"/>
</dbReference>
<dbReference type="Gene3D" id="3.50.50.60">
    <property type="entry name" value="FAD/NAD(P)-binding domain"/>
    <property type="match status" value="2"/>
</dbReference>
<name>A0A2Z3I473_9CAUL</name>
<dbReference type="PANTHER" id="PTHR42877:SF4">
    <property type="entry name" value="FAD_NAD(P)-BINDING DOMAIN-CONTAINING PROTEIN-RELATED"/>
    <property type="match status" value="1"/>
</dbReference>
<keyword evidence="1" id="KW-0285">Flavoprotein</keyword>
<evidence type="ECO:0000313" key="5">
    <source>
        <dbReference type="Proteomes" id="UP000247763"/>
    </source>
</evidence>